<feature type="compositionally biased region" description="Basic and acidic residues" evidence="6">
    <location>
        <begin position="1073"/>
        <end position="1086"/>
    </location>
</feature>
<evidence type="ECO:0000256" key="6">
    <source>
        <dbReference type="SAM" id="MobiDB-lite"/>
    </source>
</evidence>
<dbReference type="SUPFAM" id="SSF48371">
    <property type="entry name" value="ARM repeat"/>
    <property type="match status" value="2"/>
</dbReference>
<dbReference type="InterPro" id="IPR040623">
    <property type="entry name" value="RPN2_C"/>
</dbReference>
<evidence type="ECO:0000256" key="4">
    <source>
        <dbReference type="ARBA" id="ARBA00022942"/>
    </source>
</evidence>
<reference evidence="9 10" key="1">
    <citation type="submission" date="2014-10" db="EMBL/GenBank/DDBJ databases">
        <title>Draft genome of the hookworm Ancylostoma caninum.</title>
        <authorList>
            <person name="Mitreva M."/>
        </authorList>
    </citation>
    <scope>NUCLEOTIDE SEQUENCE [LARGE SCALE GENOMIC DNA]</scope>
    <source>
        <strain evidence="9 10">Baltimore</strain>
    </source>
</reference>
<evidence type="ECO:0000256" key="2">
    <source>
        <dbReference type="ARBA" id="ARBA00014929"/>
    </source>
</evidence>
<dbReference type="InterPro" id="IPR002015">
    <property type="entry name" value="Proteasome/cyclosome_rpt"/>
</dbReference>
<dbReference type="Pfam" id="PF21505">
    <property type="entry name" value="RPN2_N"/>
    <property type="match status" value="1"/>
</dbReference>
<dbReference type="Pfam" id="PF13646">
    <property type="entry name" value="HEAT_2"/>
    <property type="match status" value="1"/>
</dbReference>
<accession>A0A368GPN1</accession>
<evidence type="ECO:0000256" key="5">
    <source>
        <dbReference type="PIRNR" id="PIRNR015947"/>
    </source>
</evidence>
<dbReference type="GO" id="GO:0005634">
    <property type="term" value="C:nucleus"/>
    <property type="evidence" value="ECO:0007669"/>
    <property type="project" value="TreeGrafter"/>
</dbReference>
<dbReference type="InterPro" id="IPR048570">
    <property type="entry name" value="PSMD1_RPN2_N"/>
</dbReference>
<feature type="region of interest" description="Disordered" evidence="6">
    <location>
        <begin position="1066"/>
        <end position="1086"/>
    </location>
</feature>
<evidence type="ECO:0000256" key="3">
    <source>
        <dbReference type="ARBA" id="ARBA00022737"/>
    </source>
</evidence>
<dbReference type="AlphaFoldDB" id="A0A368GPN1"/>
<keyword evidence="3" id="KW-0677">Repeat</keyword>
<feature type="compositionally biased region" description="Low complexity" evidence="6">
    <location>
        <begin position="289"/>
        <end position="300"/>
    </location>
</feature>
<sequence length="1086" mass="119856">MQFIINNWKSRVGGPVNASAFLKSLRSSRSPAKEKEMLIDLFDDWDVLTNTWFEVADCASFIEELAEDKSFPARQKAALLASKVAFCLEDYENALNFALAADTHFKLTPRPKSKTVGEKDDEYVNKIIEIAIDAYKHAKNNDSRVDARLEALINRIFQRNLDKNELLYVIGLALDTRRIDMVEKAIVKSTESHVLLLETIQKVTNAKMDVQLRSQLLDVLVRLFTNNKHADFVAICQCLVKLNRPEDIGKLLDRLMSHENGDLIAYQIAFDLYENASQQFNTQVLNTYASPHEPSPSAAPKVEKPETPPAEGASEKKEESATPAKPEVATPMTRLKAILRGEETVKQHMQFLIKNNHTDMLILKEMKDCVRTATAHNATLMANGLMHLGTTCDDFLRDNLDWISKATNWNKFNAVATLGLIHKGHESAAMKLLEPYLPKAEADQFGFKEGGSLYALGLIHANHGTEDCIKYLREQLAAAQTSAVRHGACLGLGLAAMGTQNQDVYLQLRDALYLDDAVSGEAAGLAMGLVMVGSLNSAAFQDMVQYICDTQHDKIQRGLRTGISLLAYGRQDEAESCIAQLVDVKSNAMLRSTGVAMLSMAYVGSGRASVVSRLLEKVATDPNNDVKRFSVMGIGFLLSNNPAICKDYVGMLVEHFNSHVRYGAAMALGIACAGTGYKEAVSLLEPLLSAKENYVRQGAVIALSFIYVQQTDISCPKVGEFRKQLTKMTTEKGEDSMAKFGAIIAQRFSVMGIGFLLSNNPAICKDYVGMLVEHFNSHVRYGAAMALGIACAGTGYKEAVSLLEPLLSAKENYVRQGAVIALSFIYVQQTDISCPKVGEFRKQLTKMTTEKGEDSMAKFGAIIAQGILDVGGRNMTIALHNRSGTTDMAGVVGMMAFQQFWYWHSMVPFISLACKPTCLIALTKDLQMPKIEFKCNARASLFAYPPPLESKKKEEHEKVETAVLSITHKKKVAKKGVEEKMEVDEDAKTAKEEEKKTVPDNEAPTHTIDNPARVVRLQLKTLSMLENSRYKPVKSIMYGGIIMLLDRTPDQKAEIVAQAIAGGTTLDPAAPEKQPHSTFEIDLKDN</sequence>
<dbReference type="PIRSF" id="PIRSF015947">
    <property type="entry name" value="26S_Psome_Rpn2"/>
    <property type="match status" value="1"/>
</dbReference>
<dbReference type="PANTHER" id="PTHR10943:SF2">
    <property type="entry name" value="26S PROTEASOME NON-ATPASE REGULATORY SUBUNIT 1"/>
    <property type="match status" value="1"/>
</dbReference>
<evidence type="ECO:0000313" key="9">
    <source>
        <dbReference type="EMBL" id="RCN46316.1"/>
    </source>
</evidence>
<dbReference type="FunFam" id="1.25.10.10:FF:000017">
    <property type="entry name" value="26S proteasome non-ATPase regulatory subunit 1"/>
    <property type="match status" value="1"/>
</dbReference>
<feature type="domain" description="26S proteasome regulatory subunit RPN2 C-terminal" evidence="7">
    <location>
        <begin position="917"/>
        <end position="1056"/>
    </location>
</feature>
<organism evidence="9 10">
    <name type="scientific">Ancylostoma caninum</name>
    <name type="common">Dog hookworm</name>
    <dbReference type="NCBI Taxonomy" id="29170"/>
    <lineage>
        <taxon>Eukaryota</taxon>
        <taxon>Metazoa</taxon>
        <taxon>Ecdysozoa</taxon>
        <taxon>Nematoda</taxon>
        <taxon>Chromadorea</taxon>
        <taxon>Rhabditida</taxon>
        <taxon>Rhabditina</taxon>
        <taxon>Rhabditomorpha</taxon>
        <taxon>Strongyloidea</taxon>
        <taxon>Ancylostomatidae</taxon>
        <taxon>Ancylostomatinae</taxon>
        <taxon>Ancylostoma</taxon>
    </lineage>
</organism>
<dbReference type="PANTHER" id="PTHR10943">
    <property type="entry name" value="26S PROTEASOME NON-ATPASE REGULATORY SUBUNIT"/>
    <property type="match status" value="1"/>
</dbReference>
<proteinExistence type="inferred from homology"/>
<dbReference type="InterPro" id="IPR016642">
    <property type="entry name" value="26S_Psome_Rpn2"/>
</dbReference>
<feature type="region of interest" description="Disordered" evidence="6">
    <location>
        <begin position="977"/>
        <end position="1007"/>
    </location>
</feature>
<comment type="subunit">
    <text evidence="5">Component of the 19S proteasome regulatory particle complex. The 26S proteasome consists of a 20S core particle (CP) and two 19S regulatory subunits (RP).</text>
</comment>
<evidence type="ECO:0000313" key="10">
    <source>
        <dbReference type="Proteomes" id="UP000252519"/>
    </source>
</evidence>
<dbReference type="InterPro" id="IPR004155">
    <property type="entry name" value="PBS_lyase_HEAT"/>
</dbReference>
<dbReference type="GO" id="GO:0043161">
    <property type="term" value="P:proteasome-mediated ubiquitin-dependent protein catabolic process"/>
    <property type="evidence" value="ECO:0007669"/>
    <property type="project" value="TreeGrafter"/>
</dbReference>
<feature type="domain" description="26S proteasome non-ATPase regulatory subunit 1/RPN2 N-terminal" evidence="8">
    <location>
        <begin position="47"/>
        <end position="356"/>
    </location>
</feature>
<comment type="function">
    <text evidence="5">Component of the 26S proteasome, a multiprotein complex involved in the ATP-dependent degradation of ubiquitinated proteins. This complex plays a key role in the maintenance of protein homeostasis by removing misfolded or damaged proteins, which could impair cellular functions, and by removing proteins whose functions are no longer required. Therefore, the proteasome participates in numerous cellular processes, including cell cycle progression, apoptosis, or DNA damage repair.</text>
</comment>
<dbReference type="GO" id="GO:0030234">
    <property type="term" value="F:enzyme regulator activity"/>
    <property type="evidence" value="ECO:0007669"/>
    <property type="project" value="UniProtKB-UniRule"/>
</dbReference>
<dbReference type="EMBL" id="JOJR01000081">
    <property type="protein sequence ID" value="RCN46316.1"/>
    <property type="molecule type" value="Genomic_DNA"/>
</dbReference>
<comment type="caution">
    <text evidence="9">The sequence shown here is derived from an EMBL/GenBank/DDBJ whole genome shotgun (WGS) entry which is preliminary data.</text>
</comment>
<feature type="compositionally biased region" description="Basic and acidic residues" evidence="6">
    <location>
        <begin position="977"/>
        <end position="999"/>
    </location>
</feature>
<dbReference type="OrthoDB" id="261572at2759"/>
<protein>
    <recommendedName>
        <fullName evidence="2 5">26S proteasome non-ATPase regulatory subunit 1</fullName>
    </recommendedName>
</protein>
<evidence type="ECO:0000259" key="8">
    <source>
        <dbReference type="Pfam" id="PF21505"/>
    </source>
</evidence>
<keyword evidence="10" id="KW-1185">Reference proteome</keyword>
<dbReference type="Proteomes" id="UP000252519">
    <property type="component" value="Unassembled WGS sequence"/>
</dbReference>
<dbReference type="Pfam" id="PF18004">
    <property type="entry name" value="RPN2_C"/>
    <property type="match status" value="1"/>
</dbReference>
<evidence type="ECO:0000256" key="1">
    <source>
        <dbReference type="ARBA" id="ARBA00006308"/>
    </source>
</evidence>
<comment type="similarity">
    <text evidence="1 5">Belongs to the proteasome subunit S1 family.</text>
</comment>
<name>A0A368GPN1_ANCCA</name>
<evidence type="ECO:0000259" key="7">
    <source>
        <dbReference type="Pfam" id="PF18004"/>
    </source>
</evidence>
<dbReference type="GO" id="GO:0042176">
    <property type="term" value="P:regulation of protein catabolic process"/>
    <property type="evidence" value="ECO:0007669"/>
    <property type="project" value="UniProtKB-UniRule"/>
</dbReference>
<dbReference type="GO" id="GO:0008540">
    <property type="term" value="C:proteasome regulatory particle, base subcomplex"/>
    <property type="evidence" value="ECO:0007669"/>
    <property type="project" value="UniProtKB-UniRule"/>
</dbReference>
<dbReference type="Gene3D" id="1.25.10.10">
    <property type="entry name" value="Leucine-rich Repeat Variant"/>
    <property type="match status" value="2"/>
</dbReference>
<dbReference type="Pfam" id="PF01851">
    <property type="entry name" value="PC_rep"/>
    <property type="match status" value="4"/>
</dbReference>
<dbReference type="SMART" id="SM00567">
    <property type="entry name" value="EZ_HEAT"/>
    <property type="match status" value="2"/>
</dbReference>
<dbReference type="InterPro" id="IPR016024">
    <property type="entry name" value="ARM-type_fold"/>
</dbReference>
<feature type="region of interest" description="Disordered" evidence="6">
    <location>
        <begin position="288"/>
        <end position="331"/>
    </location>
</feature>
<gene>
    <name evidence="9" type="ORF">ANCCAN_07608</name>
</gene>
<dbReference type="STRING" id="29170.A0A368GPN1"/>
<dbReference type="InterPro" id="IPR011989">
    <property type="entry name" value="ARM-like"/>
</dbReference>
<keyword evidence="4 5" id="KW-0647">Proteasome</keyword>
<dbReference type="GO" id="GO:0034515">
    <property type="term" value="C:proteasome storage granule"/>
    <property type="evidence" value="ECO:0007669"/>
    <property type="project" value="TreeGrafter"/>
</dbReference>